<sequence>MDGIKSFCSRMKCPLMTLLKCCVESASETANTRRGFLTSITLSPFL</sequence>
<keyword evidence="2" id="KW-1185">Reference proteome</keyword>
<evidence type="ECO:0000313" key="1">
    <source>
        <dbReference type="EMBL" id="KAG7057548.1"/>
    </source>
</evidence>
<accession>A0A9P7UK65</accession>
<dbReference type="EMBL" id="JAESDN010000001">
    <property type="protein sequence ID" value="KAG7057548.1"/>
    <property type="molecule type" value="Genomic_DNA"/>
</dbReference>
<proteinExistence type="predicted"/>
<gene>
    <name evidence="1" type="ORF">JMJ77_004932</name>
</gene>
<dbReference type="AlphaFoldDB" id="A0A9P7UK65"/>
<evidence type="ECO:0000313" key="2">
    <source>
        <dbReference type="Proteomes" id="UP000699042"/>
    </source>
</evidence>
<comment type="caution">
    <text evidence="1">The sequence shown here is derived from an EMBL/GenBank/DDBJ whole genome shotgun (WGS) entry which is preliminary data.</text>
</comment>
<organism evidence="1 2">
    <name type="scientific">Colletotrichum scovillei</name>
    <dbReference type="NCBI Taxonomy" id="1209932"/>
    <lineage>
        <taxon>Eukaryota</taxon>
        <taxon>Fungi</taxon>
        <taxon>Dikarya</taxon>
        <taxon>Ascomycota</taxon>
        <taxon>Pezizomycotina</taxon>
        <taxon>Sordariomycetes</taxon>
        <taxon>Hypocreomycetidae</taxon>
        <taxon>Glomerellales</taxon>
        <taxon>Glomerellaceae</taxon>
        <taxon>Colletotrichum</taxon>
        <taxon>Colletotrichum acutatum species complex</taxon>
    </lineage>
</organism>
<reference evidence="1" key="1">
    <citation type="submission" date="2021-05" db="EMBL/GenBank/DDBJ databases">
        <title>Comparative genomics of three Colletotrichum scovillei strains and genetic complementation revealed genes involved fungal growth and virulence on chili pepper.</title>
        <authorList>
            <person name="Hsieh D.-K."/>
            <person name="Chuang S.-C."/>
            <person name="Chen C.-Y."/>
            <person name="Chao Y.-T."/>
            <person name="Lu M.-Y.J."/>
            <person name="Lee M.-H."/>
            <person name="Shih M.-C."/>
        </authorList>
    </citation>
    <scope>NUCLEOTIDE SEQUENCE</scope>
    <source>
        <strain evidence="1">Coll-153</strain>
    </source>
</reference>
<name>A0A9P7UK65_9PEZI</name>
<protein>
    <submittedName>
        <fullName evidence="1">Uncharacterized protein</fullName>
    </submittedName>
</protein>
<dbReference type="Proteomes" id="UP000699042">
    <property type="component" value="Unassembled WGS sequence"/>
</dbReference>
<feature type="non-terminal residue" evidence="1">
    <location>
        <position position="46"/>
    </location>
</feature>